<feature type="compositionally biased region" description="Polar residues" evidence="1">
    <location>
        <begin position="99"/>
        <end position="108"/>
    </location>
</feature>
<reference evidence="3 4" key="1">
    <citation type="submission" date="2019-09" db="EMBL/GenBank/DDBJ databases">
        <authorList>
            <person name="Ou C."/>
        </authorList>
    </citation>
    <scope>NUCLEOTIDE SEQUENCE [LARGE SCALE GENOMIC DNA]</scope>
    <source>
        <strain evidence="3">S2</strain>
        <tissue evidence="3">Leaf</tissue>
    </source>
</reference>
<evidence type="ECO:0000256" key="1">
    <source>
        <dbReference type="SAM" id="MobiDB-lite"/>
    </source>
</evidence>
<dbReference type="GO" id="GO:0051082">
    <property type="term" value="F:unfolded protein binding"/>
    <property type="evidence" value="ECO:0007669"/>
    <property type="project" value="TreeGrafter"/>
</dbReference>
<dbReference type="OrthoDB" id="753279at2759"/>
<feature type="region of interest" description="Disordered" evidence="1">
    <location>
        <begin position="232"/>
        <end position="262"/>
    </location>
</feature>
<feature type="domain" description="GBF-interacting protein 1 N-terminal" evidence="2">
    <location>
        <begin position="11"/>
        <end position="71"/>
    </location>
</feature>
<dbReference type="InterPro" id="IPR009060">
    <property type="entry name" value="UBA-like_sf"/>
</dbReference>
<comment type="caution">
    <text evidence="3">The sequence shown here is derived from an EMBL/GenBank/DDBJ whole genome shotgun (WGS) entry which is preliminary data.</text>
</comment>
<feature type="compositionally biased region" description="Basic and acidic residues" evidence="1">
    <location>
        <begin position="59"/>
        <end position="82"/>
    </location>
</feature>
<name>A0A5N5FTP6_9ROSA</name>
<feature type="region of interest" description="Disordered" evidence="1">
    <location>
        <begin position="59"/>
        <end position="182"/>
    </location>
</feature>
<organism evidence="3 4">
    <name type="scientific">Pyrus ussuriensis x Pyrus communis</name>
    <dbReference type="NCBI Taxonomy" id="2448454"/>
    <lineage>
        <taxon>Eukaryota</taxon>
        <taxon>Viridiplantae</taxon>
        <taxon>Streptophyta</taxon>
        <taxon>Embryophyta</taxon>
        <taxon>Tracheophyta</taxon>
        <taxon>Spermatophyta</taxon>
        <taxon>Magnoliopsida</taxon>
        <taxon>eudicotyledons</taxon>
        <taxon>Gunneridae</taxon>
        <taxon>Pentapetalae</taxon>
        <taxon>rosids</taxon>
        <taxon>fabids</taxon>
        <taxon>Rosales</taxon>
        <taxon>Rosaceae</taxon>
        <taxon>Amygdaloideae</taxon>
        <taxon>Maleae</taxon>
        <taxon>Pyrus</taxon>
    </lineage>
</organism>
<feature type="compositionally biased region" description="Polar residues" evidence="1">
    <location>
        <begin position="430"/>
        <end position="440"/>
    </location>
</feature>
<evidence type="ECO:0000313" key="4">
    <source>
        <dbReference type="Proteomes" id="UP000327157"/>
    </source>
</evidence>
<gene>
    <name evidence="3" type="ORF">D8674_038950</name>
</gene>
<feature type="compositionally biased region" description="Polar residues" evidence="1">
    <location>
        <begin position="319"/>
        <end position="338"/>
    </location>
</feature>
<dbReference type="GO" id="GO:0005634">
    <property type="term" value="C:nucleus"/>
    <property type="evidence" value="ECO:0007669"/>
    <property type="project" value="TreeGrafter"/>
</dbReference>
<reference evidence="3 4" key="2">
    <citation type="submission" date="2019-11" db="EMBL/GenBank/DDBJ databases">
        <title>A de novo genome assembly of a pear dwarfing rootstock.</title>
        <authorList>
            <person name="Wang F."/>
            <person name="Wang J."/>
            <person name="Li S."/>
            <person name="Zhang Y."/>
            <person name="Fang M."/>
            <person name="Ma L."/>
            <person name="Zhao Y."/>
            <person name="Jiang S."/>
        </authorList>
    </citation>
    <scope>NUCLEOTIDE SEQUENCE [LARGE SCALE GENOMIC DNA]</scope>
    <source>
        <strain evidence="3">S2</strain>
        <tissue evidence="3">Leaf</tissue>
    </source>
</reference>
<accession>A0A5N5FTP6</accession>
<dbReference type="SUPFAM" id="SSF46934">
    <property type="entry name" value="UBA-like"/>
    <property type="match status" value="1"/>
</dbReference>
<feature type="region of interest" description="Disordered" evidence="1">
    <location>
        <begin position="290"/>
        <end position="340"/>
    </location>
</feature>
<feature type="compositionally biased region" description="Polar residues" evidence="1">
    <location>
        <begin position="235"/>
        <end position="259"/>
    </location>
</feature>
<proteinExistence type="predicted"/>
<feature type="region of interest" description="Disordered" evidence="1">
    <location>
        <begin position="515"/>
        <end position="554"/>
    </location>
</feature>
<keyword evidence="4" id="KW-1185">Reference proteome</keyword>
<evidence type="ECO:0000259" key="2">
    <source>
        <dbReference type="Pfam" id="PF06972"/>
    </source>
</evidence>
<dbReference type="PANTHER" id="PTHR46775">
    <property type="entry name" value="FLOCCULATION PROTEIN (DUF1296)"/>
    <property type="match status" value="1"/>
</dbReference>
<protein>
    <recommendedName>
        <fullName evidence="2">GBF-interacting protein 1 N-terminal domain-containing protein</fullName>
    </recommendedName>
</protein>
<dbReference type="AlphaFoldDB" id="A0A5N5FTP6"/>
<sequence>MSGGGETRVSIPDNVKLTIQNIRDMTGKQHSDDEIYAVLRECSMDPNETAQKLLYLDTFHEVKSRKDRRKENSKGRASEDSKMPPGTQKRVSRGGGQGNYSSNFSSDASGGRNYSARRENGANNFADRGPMSSPVKPVQKTKNTAAAPGTKASTGAPNGLKNLPNGSSTHGGSPKSPMGVDNNVREGFAAIVAKKSGAAAPCPAVGASTPTFGSLDDEKFVSIPNQLPVSAPLDSASTVPSASDPAMSNHTQGSKNGSGNAVGLELSKSEKTTPSSVNSVQNGKTSIDSKVAENNGDIKPSQPNLPSNQGLSMALMPYNSDTQSQVPSNGDKQSQNPSFPAKVDLPEVATNAVEATPQLPRDLRISVAKHVTFPNHIQVPEALKNVLTFGSIDAPFGVRVDSDKGTGGDNFSMGAVESSQDTDDTAKEPSLSNDIVSSRVQGDYSENPVSLANVLEKLPPLDNVSSSTNSKVDLPKQELQLPPEGYQNPTALNAPSYNLGIFPSMLGSQLLQAEGHNNPAHETPRLPSFVGGNPTTVPSPNSTPPPLPSAAAVSQQSIPMYRQTYPPNFYPYGHYLPPYYMPHMQQFLSHNGGFAQPSTGNVFLPQPSPPGAAASGVKYSLSHLKPGTNAGHPTQYSFQSGGPFITTAGGYASGPTVASGNSVGNEDRGASQLKENHVYTTGQPTEGSAVWIPAPGQDMSGLQMSSMYNLTQGPRLTFSPMQAGHGGMPGMYPPGQTITSPTFLQQQSPAVAGAAETIGPQSAPYHQAQHTQTNWN</sequence>
<dbReference type="Pfam" id="PF06972">
    <property type="entry name" value="GIP1_N"/>
    <property type="match status" value="1"/>
</dbReference>
<dbReference type="EMBL" id="SMOL01000563">
    <property type="protein sequence ID" value="KAB2605001.1"/>
    <property type="molecule type" value="Genomic_DNA"/>
</dbReference>
<evidence type="ECO:0000313" key="3">
    <source>
        <dbReference type="EMBL" id="KAB2605001.1"/>
    </source>
</evidence>
<feature type="region of interest" description="Disordered" evidence="1">
    <location>
        <begin position="405"/>
        <end position="442"/>
    </location>
</feature>
<dbReference type="InterPro" id="IPR009719">
    <property type="entry name" value="GIP1_N"/>
</dbReference>
<feature type="compositionally biased region" description="Polar residues" evidence="1">
    <location>
        <begin position="301"/>
        <end position="311"/>
    </location>
</feature>
<dbReference type="Proteomes" id="UP000327157">
    <property type="component" value="Unassembled WGS sequence"/>
</dbReference>
<dbReference type="InterPro" id="IPR044277">
    <property type="entry name" value="GIP1"/>
</dbReference>
<dbReference type="PANTHER" id="PTHR46775:SF2">
    <property type="entry name" value="GBF-INTERACTING PROTEIN 1-LIKE"/>
    <property type="match status" value="1"/>
</dbReference>